<evidence type="ECO:0000256" key="1">
    <source>
        <dbReference type="ARBA" id="ARBA00001342"/>
    </source>
</evidence>
<evidence type="ECO:0000256" key="10">
    <source>
        <dbReference type="ARBA" id="ARBA00030169"/>
    </source>
</evidence>
<dbReference type="EC" id="4.1.3.17" evidence="5"/>
<feature type="binding site" evidence="13">
    <location>
        <position position="115"/>
    </location>
    <ligand>
        <name>Mg(2+)</name>
        <dbReference type="ChEBI" id="CHEBI:18420"/>
    </ligand>
</feature>
<evidence type="ECO:0000256" key="3">
    <source>
        <dbReference type="ARBA" id="ARBA00008621"/>
    </source>
</evidence>
<comment type="similarity">
    <text evidence="3">Belongs to the class II aldolase/RraA-like family.</text>
</comment>
<evidence type="ECO:0000256" key="13">
    <source>
        <dbReference type="PIRSR" id="PIRSR605493-1"/>
    </source>
</evidence>
<dbReference type="Gene3D" id="3.50.30.40">
    <property type="entry name" value="Ribonuclease E inhibitor RraA/RraA-like"/>
    <property type="match status" value="1"/>
</dbReference>
<dbReference type="GO" id="GO:0046872">
    <property type="term" value="F:metal ion binding"/>
    <property type="evidence" value="ECO:0007669"/>
    <property type="project" value="UniProtKB-KW"/>
</dbReference>
<comment type="cofactor">
    <cofactor evidence="2">
        <name>a divalent metal cation</name>
        <dbReference type="ChEBI" id="CHEBI:60240"/>
    </cofactor>
</comment>
<comment type="catalytic activity">
    <reaction evidence="1">
        <text>4-hydroxy-4-methyl-2-oxoglutarate = 2 pyruvate</text>
        <dbReference type="Rhea" id="RHEA:22748"/>
        <dbReference type="ChEBI" id="CHEBI:15361"/>
        <dbReference type="ChEBI" id="CHEBI:58276"/>
        <dbReference type="EC" id="4.1.3.17"/>
    </reaction>
</comment>
<comment type="caution">
    <text evidence="14">The sequence shown here is derived from an EMBL/GenBank/DDBJ whole genome shotgun (WGS) entry which is preliminary data.</text>
</comment>
<dbReference type="RefSeq" id="WP_073712763.1">
    <property type="nucleotide sequence ID" value="NZ_MRWQ01000022.1"/>
</dbReference>
<evidence type="ECO:0000256" key="7">
    <source>
        <dbReference type="ARBA" id="ARBA00016549"/>
    </source>
</evidence>
<accession>A0A1Q5NZM7</accession>
<organism evidence="14 15">
    <name type="scientific">Domibacillus mangrovi</name>
    <dbReference type="NCBI Taxonomy" id="1714354"/>
    <lineage>
        <taxon>Bacteria</taxon>
        <taxon>Bacillati</taxon>
        <taxon>Bacillota</taxon>
        <taxon>Bacilli</taxon>
        <taxon>Bacillales</taxon>
        <taxon>Bacillaceae</taxon>
        <taxon>Domibacillus</taxon>
    </lineage>
</organism>
<dbReference type="PANTHER" id="PTHR33254">
    <property type="entry name" value="4-HYDROXY-4-METHYL-2-OXOGLUTARATE ALDOLASE 3-RELATED"/>
    <property type="match status" value="1"/>
</dbReference>
<dbReference type="Proteomes" id="UP000186524">
    <property type="component" value="Unassembled WGS sequence"/>
</dbReference>
<dbReference type="OrthoDB" id="9784786at2"/>
<evidence type="ECO:0000313" key="15">
    <source>
        <dbReference type="Proteomes" id="UP000186524"/>
    </source>
</evidence>
<comment type="function">
    <text evidence="8">Catalyzes the aldol cleavage of 4-hydroxy-4-methyl-2-oxoglutarate (HMG) into 2 molecules of pyruvate. Also contains a secondary oxaloacetate (OAA) decarboxylase activity due to the common pyruvate enolate transition state formed following C-C bond cleavage in the retro-aldol and decarboxylation reactions.</text>
</comment>
<reference evidence="14 15" key="1">
    <citation type="submission" date="2016-12" db="EMBL/GenBank/DDBJ databases">
        <title>Domibacillus sp. SAOS 44 whole genome sequencing.</title>
        <authorList>
            <person name="Verma A."/>
            <person name="Krishnamurthi S."/>
        </authorList>
    </citation>
    <scope>NUCLEOTIDE SEQUENCE [LARGE SCALE GENOMIC DNA]</scope>
    <source>
        <strain evidence="14 15">SAOS 44</strain>
    </source>
</reference>
<evidence type="ECO:0000256" key="8">
    <source>
        <dbReference type="ARBA" id="ARBA00025046"/>
    </source>
</evidence>
<dbReference type="InterPro" id="IPR005493">
    <property type="entry name" value="RraA/RraA-like"/>
</dbReference>
<evidence type="ECO:0000256" key="5">
    <source>
        <dbReference type="ARBA" id="ARBA00012213"/>
    </source>
</evidence>
<dbReference type="AlphaFoldDB" id="A0A1Q5NZM7"/>
<evidence type="ECO:0000313" key="14">
    <source>
        <dbReference type="EMBL" id="OKL35449.1"/>
    </source>
</evidence>
<dbReference type="GO" id="GO:0047443">
    <property type="term" value="F:4-hydroxy-4-methyl-2-oxoglutarate aldolase activity"/>
    <property type="evidence" value="ECO:0007669"/>
    <property type="project" value="UniProtKB-EC"/>
</dbReference>
<sequence length="209" mass="23308">MLTVNDRIEKYSTDEIEKFKMVSTSTIGHFTDFGFLANYECTIRVTKVFGEVTTVKLSSGDGSPLNTAFQQAKKGDILVIDTSGNKIHACWGEFRARKAEEIGLSAVIVSGAVTDIDYLKTSRVPVFYESISPKTTRVLKLEGEVNTAVSVGNVVFESGDYVIADQDGIYKFNQLNYKTLIESAIEKQKKEKLKRLENNAVHYEKNSII</sequence>
<comment type="cofactor">
    <cofactor evidence="13">
        <name>Mg(2+)</name>
        <dbReference type="ChEBI" id="CHEBI:18420"/>
    </cofactor>
</comment>
<dbReference type="EMBL" id="MRWQ01000022">
    <property type="protein sequence ID" value="OKL35449.1"/>
    <property type="molecule type" value="Genomic_DNA"/>
</dbReference>
<dbReference type="EC" id="4.1.1.112" evidence="6"/>
<dbReference type="STRING" id="1714354.BLL40_15505"/>
<gene>
    <name evidence="14" type="ORF">BLL40_15505</name>
</gene>
<dbReference type="Pfam" id="PF03737">
    <property type="entry name" value="RraA-like"/>
    <property type="match status" value="1"/>
</dbReference>
<dbReference type="InterPro" id="IPR036704">
    <property type="entry name" value="RraA/RraA-like_sf"/>
</dbReference>
<name>A0A1Q5NZM7_9BACI</name>
<evidence type="ECO:0000256" key="6">
    <source>
        <dbReference type="ARBA" id="ARBA00012947"/>
    </source>
</evidence>
<keyword evidence="13" id="KW-0479">Metal-binding</keyword>
<proteinExistence type="inferred from homology"/>
<comment type="subunit">
    <text evidence="4">Homotrimer.</text>
</comment>
<keyword evidence="13" id="KW-0460">Magnesium</keyword>
<evidence type="ECO:0000256" key="12">
    <source>
        <dbReference type="ARBA" id="ARBA00047973"/>
    </source>
</evidence>
<evidence type="ECO:0000256" key="2">
    <source>
        <dbReference type="ARBA" id="ARBA00001968"/>
    </source>
</evidence>
<comment type="catalytic activity">
    <reaction evidence="12">
        <text>oxaloacetate + H(+) = pyruvate + CO2</text>
        <dbReference type="Rhea" id="RHEA:15641"/>
        <dbReference type="ChEBI" id="CHEBI:15361"/>
        <dbReference type="ChEBI" id="CHEBI:15378"/>
        <dbReference type="ChEBI" id="CHEBI:16452"/>
        <dbReference type="ChEBI" id="CHEBI:16526"/>
        <dbReference type="EC" id="4.1.1.112"/>
    </reaction>
</comment>
<evidence type="ECO:0000256" key="11">
    <source>
        <dbReference type="ARBA" id="ARBA00032305"/>
    </source>
</evidence>
<dbReference type="GO" id="GO:0008948">
    <property type="term" value="F:oxaloacetate decarboxylase activity"/>
    <property type="evidence" value="ECO:0007669"/>
    <property type="project" value="UniProtKB-EC"/>
</dbReference>
<evidence type="ECO:0000256" key="9">
    <source>
        <dbReference type="ARBA" id="ARBA00029596"/>
    </source>
</evidence>
<protein>
    <recommendedName>
        <fullName evidence="7">Putative 4-hydroxy-4-methyl-2-oxoglutarate aldolase</fullName>
        <ecNumber evidence="6">4.1.1.112</ecNumber>
        <ecNumber evidence="5">4.1.3.17</ecNumber>
    </recommendedName>
    <alternativeName>
        <fullName evidence="11">Oxaloacetate decarboxylase</fullName>
    </alternativeName>
    <alternativeName>
        <fullName evidence="9">Regulator of ribonuclease activity homolog</fullName>
    </alternativeName>
    <alternativeName>
        <fullName evidence="10">RraA-like protein</fullName>
    </alternativeName>
</protein>
<keyword evidence="15" id="KW-1185">Reference proteome</keyword>
<evidence type="ECO:0000256" key="4">
    <source>
        <dbReference type="ARBA" id="ARBA00011233"/>
    </source>
</evidence>
<dbReference type="SUPFAM" id="SSF89562">
    <property type="entry name" value="RraA-like"/>
    <property type="match status" value="1"/>
</dbReference>
<dbReference type="CDD" id="cd16841">
    <property type="entry name" value="RraA_family"/>
    <property type="match status" value="1"/>
</dbReference>
<dbReference type="PANTHER" id="PTHR33254:SF4">
    <property type="entry name" value="4-HYDROXY-4-METHYL-2-OXOGLUTARATE ALDOLASE 3-RELATED"/>
    <property type="match status" value="1"/>
</dbReference>